<evidence type="ECO:0000256" key="1">
    <source>
        <dbReference type="SAM" id="Phobius"/>
    </source>
</evidence>
<dbReference type="Proteomes" id="UP000183090">
    <property type="component" value="Unassembled WGS sequence"/>
</dbReference>
<sequence length="69" mass="8642">MKNNNACHYKKQALRKDIITESLLFSNYWSYLSIPFLYYSKHLYDKRYIIFKKFILSLFYFYIGFIRYV</sequence>
<dbReference type="EMBL" id="FOTB01000003">
    <property type="protein sequence ID" value="SFK75813.1"/>
    <property type="molecule type" value="Genomic_DNA"/>
</dbReference>
<comment type="caution">
    <text evidence="2">The sequence shown here is derived from an EMBL/GenBank/DDBJ whole genome shotgun (WGS) entry which is preliminary data.</text>
</comment>
<evidence type="ECO:0000313" key="3">
    <source>
        <dbReference type="Proteomes" id="UP000183090"/>
    </source>
</evidence>
<evidence type="ECO:0000313" key="2">
    <source>
        <dbReference type="EMBL" id="SFK75813.1"/>
    </source>
</evidence>
<protein>
    <submittedName>
        <fullName evidence="2">Uncharacterized protein</fullName>
    </submittedName>
</protein>
<accession>A0AA94KW19</accession>
<organism evidence="2 3">
    <name type="scientific">Salinicoccus halodurans</name>
    <dbReference type="NCBI Taxonomy" id="407035"/>
    <lineage>
        <taxon>Bacteria</taxon>
        <taxon>Bacillati</taxon>
        <taxon>Bacillota</taxon>
        <taxon>Bacilli</taxon>
        <taxon>Bacillales</taxon>
        <taxon>Staphylococcaceae</taxon>
        <taxon>Salinicoccus</taxon>
    </lineage>
</organism>
<feature type="transmembrane region" description="Helical" evidence="1">
    <location>
        <begin position="50"/>
        <end position="68"/>
    </location>
</feature>
<dbReference type="AlphaFoldDB" id="A0AA94KW19"/>
<keyword evidence="1" id="KW-1133">Transmembrane helix</keyword>
<gene>
    <name evidence="2" type="ORF">SAMN05216235_1545</name>
</gene>
<keyword evidence="1" id="KW-0812">Transmembrane</keyword>
<reference evidence="2 3" key="1">
    <citation type="submission" date="2016-10" db="EMBL/GenBank/DDBJ databases">
        <authorList>
            <person name="Varghese N."/>
            <person name="Submissions S."/>
        </authorList>
    </citation>
    <scope>NUCLEOTIDE SEQUENCE [LARGE SCALE GENOMIC DNA]</scope>
    <source>
        <strain evidence="2 3">CGMCC 1.6501</strain>
    </source>
</reference>
<proteinExistence type="predicted"/>
<keyword evidence="1" id="KW-0472">Membrane</keyword>
<name>A0AA94KW19_9STAP</name>